<feature type="compositionally biased region" description="Polar residues" evidence="1">
    <location>
        <begin position="304"/>
        <end position="324"/>
    </location>
</feature>
<reference evidence="3" key="1">
    <citation type="submission" date="2022-07" db="EMBL/GenBank/DDBJ databases">
        <title>Phylogenomic reconstructions and comparative analyses of Kickxellomycotina fungi.</title>
        <authorList>
            <person name="Reynolds N.K."/>
            <person name="Stajich J.E."/>
            <person name="Barry K."/>
            <person name="Grigoriev I.V."/>
            <person name="Crous P."/>
            <person name="Smith M.E."/>
        </authorList>
    </citation>
    <scope>NUCLEOTIDE SEQUENCE</scope>
    <source>
        <strain evidence="3">BCRC 34489</strain>
    </source>
</reference>
<comment type="caution">
    <text evidence="3">The sequence shown here is derived from an EMBL/GenBank/DDBJ whole genome shotgun (WGS) entry which is preliminary data.</text>
</comment>
<name>A0A9W8H8G7_9FUNG</name>
<keyword evidence="4" id="KW-1185">Reference proteome</keyword>
<feature type="region of interest" description="Disordered" evidence="1">
    <location>
        <begin position="1"/>
        <end position="74"/>
    </location>
</feature>
<dbReference type="Gene3D" id="2.30.29.30">
    <property type="entry name" value="Pleckstrin-homology domain (PH domain)/Phosphotyrosine-binding domain (PTB)"/>
    <property type="match status" value="2"/>
</dbReference>
<feature type="compositionally biased region" description="Polar residues" evidence="1">
    <location>
        <begin position="508"/>
        <end position="523"/>
    </location>
</feature>
<dbReference type="FunFam" id="2.30.29.30:FF:000286">
    <property type="entry name" value="PH-protein kinase domain containing protein"/>
    <property type="match status" value="1"/>
</dbReference>
<feature type="region of interest" description="Disordered" evidence="1">
    <location>
        <begin position="304"/>
        <end position="346"/>
    </location>
</feature>
<dbReference type="SMART" id="SM00233">
    <property type="entry name" value="PH"/>
    <property type="match status" value="2"/>
</dbReference>
<sequence length="547" mass="61351">MTNAVSSAMPLPAKDTDTSQLASAPDNIRPALTFSPSTKFTAVPVARERSQNSQNDSEDAASDSDDLTNAQVDKARERLYRDKARDAIKKEQVHMEGFLYKKAGGGASKAWNKRWCVLRSQALLIYKRFSEEKLKRIIRVEEIVDVHHIERRNHSFVFEIETPGRSFLFEASSEQELVTWVGRIRAVVAEFNTSNSCGSRTNSMRKSSESYCDARQHSLDKSNDDENSGQLALELGRMQFNTASRVVSTPPPKESIDSPFLSLPSIGIRRSQSTIKAANAIFSTNAEDACGDVSGPCLRIQTPRSTPKLRQQQHGTTSMAQSSADPGDAAMSALPPGINPGHEPAPIVEEDCEEDEEEPNFNVAQRREIENRLFEDRVILRGYLLKQDKLRQWRRRWFVLRQNTLSYYHNDKEYEVKQIIRRHDIHDIRGPDPSSAKARSLHRTYFKLVTDKRSYWLAHDDSTKAREWFATMVRWSEGLAVSPVAIRQSASAQHPVSVAGSGASKIYSASTSPQALSRSQPQPGDSLVNHLGISMPNRQPGADNDNR</sequence>
<dbReference type="Pfam" id="PF00169">
    <property type="entry name" value="PH"/>
    <property type="match status" value="2"/>
</dbReference>
<feature type="domain" description="PH" evidence="2">
    <location>
        <begin position="377"/>
        <end position="477"/>
    </location>
</feature>
<evidence type="ECO:0000313" key="4">
    <source>
        <dbReference type="Proteomes" id="UP001140172"/>
    </source>
</evidence>
<organism evidence="3 4">
    <name type="scientific">Coemansia interrupta</name>
    <dbReference type="NCBI Taxonomy" id="1126814"/>
    <lineage>
        <taxon>Eukaryota</taxon>
        <taxon>Fungi</taxon>
        <taxon>Fungi incertae sedis</taxon>
        <taxon>Zoopagomycota</taxon>
        <taxon>Kickxellomycotina</taxon>
        <taxon>Kickxellomycetes</taxon>
        <taxon>Kickxellales</taxon>
        <taxon>Kickxellaceae</taxon>
        <taxon>Coemansia</taxon>
    </lineage>
</organism>
<dbReference type="SUPFAM" id="SSF50729">
    <property type="entry name" value="PH domain-like"/>
    <property type="match status" value="2"/>
</dbReference>
<evidence type="ECO:0000259" key="2">
    <source>
        <dbReference type="PROSITE" id="PS50003"/>
    </source>
</evidence>
<protein>
    <recommendedName>
        <fullName evidence="2">PH domain-containing protein</fullName>
    </recommendedName>
</protein>
<evidence type="ECO:0000313" key="3">
    <source>
        <dbReference type="EMBL" id="KAJ2776475.1"/>
    </source>
</evidence>
<dbReference type="OrthoDB" id="2157866at2759"/>
<dbReference type="InterPro" id="IPR011993">
    <property type="entry name" value="PH-like_dom_sf"/>
</dbReference>
<feature type="region of interest" description="Disordered" evidence="1">
    <location>
        <begin position="508"/>
        <end position="547"/>
    </location>
</feature>
<dbReference type="Proteomes" id="UP001140172">
    <property type="component" value="Unassembled WGS sequence"/>
</dbReference>
<proteinExistence type="predicted"/>
<feature type="domain" description="PH" evidence="2">
    <location>
        <begin position="92"/>
        <end position="189"/>
    </location>
</feature>
<dbReference type="InterPro" id="IPR051707">
    <property type="entry name" value="PI-Interact_SigTrans_Reg"/>
</dbReference>
<dbReference type="InterPro" id="IPR001849">
    <property type="entry name" value="PH_domain"/>
</dbReference>
<gene>
    <name evidence="3" type="ORF">GGI15_004838</name>
</gene>
<dbReference type="AlphaFoldDB" id="A0A9W8H8G7"/>
<dbReference type="PANTHER" id="PTHR14336:SF8">
    <property type="entry name" value="PROTEIN OPY1"/>
    <property type="match status" value="1"/>
</dbReference>
<evidence type="ECO:0000256" key="1">
    <source>
        <dbReference type="SAM" id="MobiDB-lite"/>
    </source>
</evidence>
<dbReference type="PROSITE" id="PS50003">
    <property type="entry name" value="PH_DOMAIN"/>
    <property type="match status" value="2"/>
</dbReference>
<feature type="compositionally biased region" description="Acidic residues" evidence="1">
    <location>
        <begin position="56"/>
        <end position="66"/>
    </location>
</feature>
<accession>A0A9W8H8G7</accession>
<dbReference type="PANTHER" id="PTHR14336">
    <property type="entry name" value="TANDEM PH DOMAIN CONTAINING PROTEIN"/>
    <property type="match status" value="1"/>
</dbReference>
<dbReference type="EMBL" id="JANBUM010000491">
    <property type="protein sequence ID" value="KAJ2776475.1"/>
    <property type="molecule type" value="Genomic_DNA"/>
</dbReference>